<gene>
    <name evidence="2" type="ORF">WICPIJ_003512</name>
</gene>
<feature type="compositionally biased region" description="Basic and acidic residues" evidence="1">
    <location>
        <begin position="56"/>
        <end position="65"/>
    </location>
</feature>
<dbReference type="AlphaFoldDB" id="A0A9P8TMY3"/>
<feature type="region of interest" description="Disordered" evidence="1">
    <location>
        <begin position="1"/>
        <end position="25"/>
    </location>
</feature>
<comment type="caution">
    <text evidence="2">The sequence shown here is derived from an EMBL/GenBank/DDBJ whole genome shotgun (WGS) entry which is preliminary data.</text>
</comment>
<dbReference type="Proteomes" id="UP000774326">
    <property type="component" value="Unassembled WGS sequence"/>
</dbReference>
<sequence>MQSQEDLIREVSEHPQSLEQHQCTHCSGNNTPTPISVSEIFAPTVSCDNISRPSNRMKEGMDPHKSGNPFVEDNERSVRQPETHTIFIIMNKPTTIDSTRVGTNVVNFFQRTKSSVCLPLNVAGMVTLARYQLINLLLNDLWYPSLLIKLPNPMKSNTNPKRTFI</sequence>
<feature type="compositionally biased region" description="Polar residues" evidence="1">
    <location>
        <begin position="14"/>
        <end position="25"/>
    </location>
</feature>
<dbReference type="EMBL" id="JAEUBG010001945">
    <property type="protein sequence ID" value="KAH3685518.1"/>
    <property type="molecule type" value="Genomic_DNA"/>
</dbReference>
<protein>
    <submittedName>
        <fullName evidence="2">Uncharacterized protein</fullName>
    </submittedName>
</protein>
<reference evidence="2" key="1">
    <citation type="journal article" date="2021" name="Open Biol.">
        <title>Shared evolutionary footprints suggest mitochondrial oxidative damage underlies multiple complex I losses in fungi.</title>
        <authorList>
            <person name="Schikora-Tamarit M.A."/>
            <person name="Marcet-Houben M."/>
            <person name="Nosek J."/>
            <person name="Gabaldon T."/>
        </authorList>
    </citation>
    <scope>NUCLEOTIDE SEQUENCE</scope>
    <source>
        <strain evidence="2">CBS2887</strain>
    </source>
</reference>
<reference evidence="2" key="2">
    <citation type="submission" date="2021-01" db="EMBL/GenBank/DDBJ databases">
        <authorList>
            <person name="Schikora-Tamarit M.A."/>
        </authorList>
    </citation>
    <scope>NUCLEOTIDE SEQUENCE</scope>
    <source>
        <strain evidence="2">CBS2887</strain>
    </source>
</reference>
<evidence type="ECO:0000313" key="2">
    <source>
        <dbReference type="EMBL" id="KAH3685518.1"/>
    </source>
</evidence>
<organism evidence="2 3">
    <name type="scientific">Wickerhamomyces pijperi</name>
    <name type="common">Yeast</name>
    <name type="synonym">Pichia pijperi</name>
    <dbReference type="NCBI Taxonomy" id="599730"/>
    <lineage>
        <taxon>Eukaryota</taxon>
        <taxon>Fungi</taxon>
        <taxon>Dikarya</taxon>
        <taxon>Ascomycota</taxon>
        <taxon>Saccharomycotina</taxon>
        <taxon>Saccharomycetes</taxon>
        <taxon>Phaffomycetales</taxon>
        <taxon>Wickerhamomycetaceae</taxon>
        <taxon>Wickerhamomyces</taxon>
    </lineage>
</organism>
<evidence type="ECO:0000256" key="1">
    <source>
        <dbReference type="SAM" id="MobiDB-lite"/>
    </source>
</evidence>
<accession>A0A9P8TMY3</accession>
<feature type="compositionally biased region" description="Basic and acidic residues" evidence="1">
    <location>
        <begin position="1"/>
        <end position="13"/>
    </location>
</feature>
<evidence type="ECO:0000313" key="3">
    <source>
        <dbReference type="Proteomes" id="UP000774326"/>
    </source>
</evidence>
<feature type="region of interest" description="Disordered" evidence="1">
    <location>
        <begin position="54"/>
        <end position="77"/>
    </location>
</feature>
<name>A0A9P8TMY3_WICPI</name>
<keyword evidence="3" id="KW-1185">Reference proteome</keyword>
<proteinExistence type="predicted"/>